<keyword evidence="6 10" id="KW-0498">Mitosis</keyword>
<keyword evidence="15" id="KW-1185">Reference proteome</keyword>
<name>A0A6A6VCT3_9PLEO</name>
<keyword evidence="9 10" id="KW-0131">Cell cycle</keyword>
<proteinExistence type="inferred from homology"/>
<dbReference type="GO" id="GO:0051301">
    <property type="term" value="P:cell division"/>
    <property type="evidence" value="ECO:0007669"/>
    <property type="project" value="UniProtKB-KW"/>
</dbReference>
<dbReference type="GO" id="GO:0042393">
    <property type="term" value="F:histone binding"/>
    <property type="evidence" value="ECO:0007669"/>
    <property type="project" value="TreeGrafter"/>
</dbReference>
<dbReference type="OrthoDB" id="436262at2759"/>
<evidence type="ECO:0000256" key="6">
    <source>
        <dbReference type="ARBA" id="ARBA00022776"/>
    </source>
</evidence>
<dbReference type="InterPro" id="IPR024324">
    <property type="entry name" value="Condensin_cplx_su1_N"/>
</dbReference>
<dbReference type="Pfam" id="PF12717">
    <property type="entry name" value="Cnd1"/>
    <property type="match status" value="1"/>
</dbReference>
<comment type="similarity">
    <text evidence="3 10">Belongs to the CND1 (condensin subunit 1) family.</text>
</comment>
<dbReference type="GO" id="GO:0005634">
    <property type="term" value="C:nucleus"/>
    <property type="evidence" value="ECO:0007669"/>
    <property type="project" value="UniProtKB-SubCell"/>
</dbReference>
<reference evidence="14" key="1">
    <citation type="journal article" date="2020" name="Stud. Mycol.">
        <title>101 Dothideomycetes genomes: a test case for predicting lifestyles and emergence of pathogens.</title>
        <authorList>
            <person name="Haridas S."/>
            <person name="Albert R."/>
            <person name="Binder M."/>
            <person name="Bloem J."/>
            <person name="Labutti K."/>
            <person name="Salamov A."/>
            <person name="Andreopoulos B."/>
            <person name="Baker S."/>
            <person name="Barry K."/>
            <person name="Bills G."/>
            <person name="Bluhm B."/>
            <person name="Cannon C."/>
            <person name="Castanera R."/>
            <person name="Culley D."/>
            <person name="Daum C."/>
            <person name="Ezra D."/>
            <person name="Gonzalez J."/>
            <person name="Henrissat B."/>
            <person name="Kuo A."/>
            <person name="Liang C."/>
            <person name="Lipzen A."/>
            <person name="Lutzoni F."/>
            <person name="Magnuson J."/>
            <person name="Mondo S."/>
            <person name="Nolan M."/>
            <person name="Ohm R."/>
            <person name="Pangilinan J."/>
            <person name="Park H.-J."/>
            <person name="Ramirez L."/>
            <person name="Alfaro M."/>
            <person name="Sun H."/>
            <person name="Tritt A."/>
            <person name="Yoshinaga Y."/>
            <person name="Zwiers L.-H."/>
            <person name="Turgeon B."/>
            <person name="Goodwin S."/>
            <person name="Spatafora J."/>
            <person name="Crous P."/>
            <person name="Grigoriev I."/>
        </authorList>
    </citation>
    <scope>NUCLEOTIDE SEQUENCE</scope>
    <source>
        <strain evidence="14">CBS 119925</strain>
    </source>
</reference>
<dbReference type="InterPro" id="IPR026971">
    <property type="entry name" value="CND1/NCAPD3"/>
</dbReference>
<keyword evidence="4" id="KW-0158">Chromosome</keyword>
<evidence type="ECO:0000256" key="2">
    <source>
        <dbReference type="ARBA" id="ARBA00004286"/>
    </source>
</evidence>
<keyword evidence="5 10" id="KW-0132">Cell division</keyword>
<accession>A0A6A6VCT3</accession>
<comment type="function">
    <text evidence="10">Regulatory subunit of the condensin complex, a complex required for conversion of interphase chromatin into mitotic-like condense chromosomes. The condensin complex probably introduces positive supercoils into relaxed DNA in the presence of type I topoisomerases and converts nicked DNA into positive knotted forms in the presence of type II topoisomerases.</text>
</comment>
<keyword evidence="7 10" id="KW-0226">DNA condensation</keyword>
<evidence type="ECO:0000313" key="15">
    <source>
        <dbReference type="Proteomes" id="UP000799440"/>
    </source>
</evidence>
<dbReference type="PIRSF" id="PIRSF017127">
    <property type="entry name" value="Condensin_D2"/>
    <property type="match status" value="1"/>
</dbReference>
<feature type="region of interest" description="Disordered" evidence="11">
    <location>
        <begin position="862"/>
        <end position="883"/>
    </location>
</feature>
<dbReference type="FunFam" id="1.25.10.10:FF:000272">
    <property type="entry name" value="Condensin complex subunit 1"/>
    <property type="match status" value="1"/>
</dbReference>
<comment type="subcellular location">
    <subcellularLocation>
        <location evidence="2">Chromosome</location>
    </subcellularLocation>
    <subcellularLocation>
        <location evidence="1">Nucleus</location>
    </subcellularLocation>
</comment>
<dbReference type="PANTHER" id="PTHR14222">
    <property type="entry name" value="CONDENSIN"/>
    <property type="match status" value="1"/>
</dbReference>
<dbReference type="GO" id="GO:0000796">
    <property type="term" value="C:condensin complex"/>
    <property type="evidence" value="ECO:0007669"/>
    <property type="project" value="TreeGrafter"/>
</dbReference>
<feature type="region of interest" description="Disordered" evidence="11">
    <location>
        <begin position="918"/>
        <end position="969"/>
    </location>
</feature>
<evidence type="ECO:0000256" key="4">
    <source>
        <dbReference type="ARBA" id="ARBA00022454"/>
    </source>
</evidence>
<organism evidence="14 15">
    <name type="scientific">Sporormia fimetaria CBS 119925</name>
    <dbReference type="NCBI Taxonomy" id="1340428"/>
    <lineage>
        <taxon>Eukaryota</taxon>
        <taxon>Fungi</taxon>
        <taxon>Dikarya</taxon>
        <taxon>Ascomycota</taxon>
        <taxon>Pezizomycotina</taxon>
        <taxon>Dothideomycetes</taxon>
        <taxon>Pleosporomycetidae</taxon>
        <taxon>Pleosporales</taxon>
        <taxon>Sporormiaceae</taxon>
        <taxon>Sporormia</taxon>
    </lineage>
</organism>
<dbReference type="GO" id="GO:0000779">
    <property type="term" value="C:condensed chromosome, centromeric region"/>
    <property type="evidence" value="ECO:0007669"/>
    <property type="project" value="TreeGrafter"/>
</dbReference>
<sequence length="1243" mass="139271">MDARVDFDVNDALKHYSIDPASIETPEAPSELVECENDPEALTPALINSVLNPVIDAVAESPDAITRSSVFDTLQFLLKISAQIPAVSLTKVLDLLTSAISAEAELAHADVEADERELMPHHKQLLEMYAFLLQWAVSAVETRSLEKPATTAAKGRGKGAKKTLSKDDSWDSSEQLEKAFDVMSKVLAVRLSRVFMTTADRETFVSLFTKPVYHVLENEARVKKTSTRNHCFKVLCMAVKHHGHAFGAQTAINQNLTYFEHLSEPMAEFLQILAEQYDYPQLTEDVLKELGQKEFNPNDTKGPKSVSIFLTKISEHTPQLVINQISILSNLLENESYTLRCAMIEICGNLIIMLTKQNEVEPNEQRAHQIKIYFDVLEERFRDINPYCRCRVMQVYHKICDLDTKYAKHRLAAAQLAAQSLRDKSSHARRNAIKLLIRLVDTHPFRVMHEAKLSSKVWLKSLEDVETQMDALKPPEELQEHAPADQTVDASLLQDATQVEQTQAEPKHPSEMTEEEKFAFLKKKEEEAATLQLMGQLHNTRKYLRQALNFIEVIEESVEAVTLLLSSKNKSEVIEAMDFFKMIDNYEVQNARTGIRKMLRLIWTKGNSDEGKGIQTHLIECYKTLFFIAPPGYDANATANYIANNMISLTFGTTPAELTSLEQLLSTMMKQGFVKELVIEKLWQVYGFQKRAISKKQRRGAIIVLGMLALADSSIITNQLDACLRIGLGELGRQDLGLARYTCLALRRISPPAGKQSAGVATQAAAKMPNDYPALLRLAAMIELPSDHIEWFGVAEQAISAIYDLSRHPDVLCSEIIRRKTKQVFAHQPQQRPTSSGSTTSKDTAQVDHSGDTIMEDVEMQDAPAQPEQEEAAPEPSQPSRRQNPAMALSQLLYIVGHVAIKQIVHLELCEQEFKRRKAEKEKKSAPRQSTVPPPDDSTISTTKRARGRKKKDATPAPAAPEGPDELDLMAGTTEDDFSDHMNLIRERELLYGPNSLLTTFGRLVQEICRNGLNNTSYNHPTLQAQAALCLAKFMCVSSEYCATNLPLLLTILGSSKDPIIRSNLVIALGDMAVCFNHLIDEQTDFLYQRLSDSDASVKRTCLMTLTFLILAGQVKVKGQLGEMAKCLEDQDRRIVDMSRTFFTELATKDNAVYNQFLDIFSVLSAEGMEEEGFKRIVRFLCGFVEKDKHSKALANKLASRLPRAETQRQWNDIAFTVGLLQPKDEGLQETLAGGFKVVQANA</sequence>
<feature type="domain" description="Condensin complex subunit 1 C-terminal" evidence="12">
    <location>
        <begin position="1060"/>
        <end position="1217"/>
    </location>
</feature>
<dbReference type="Proteomes" id="UP000799440">
    <property type="component" value="Unassembled WGS sequence"/>
</dbReference>
<evidence type="ECO:0000259" key="12">
    <source>
        <dbReference type="Pfam" id="PF12717"/>
    </source>
</evidence>
<dbReference type="AlphaFoldDB" id="A0A6A6VCT3"/>
<evidence type="ECO:0000256" key="7">
    <source>
        <dbReference type="ARBA" id="ARBA00023067"/>
    </source>
</evidence>
<feature type="domain" description="Condensin complex subunit 1 N-terminal" evidence="13">
    <location>
        <begin position="88"/>
        <end position="248"/>
    </location>
</feature>
<feature type="region of interest" description="Disordered" evidence="11">
    <location>
        <begin position="823"/>
        <end position="848"/>
    </location>
</feature>
<protein>
    <recommendedName>
        <fullName evidence="10">Condensin complex subunit 1</fullName>
    </recommendedName>
</protein>
<dbReference type="Pfam" id="PF12922">
    <property type="entry name" value="Cnd1_N"/>
    <property type="match status" value="1"/>
</dbReference>
<dbReference type="GO" id="GO:0010032">
    <property type="term" value="P:meiotic chromosome condensation"/>
    <property type="evidence" value="ECO:0007669"/>
    <property type="project" value="TreeGrafter"/>
</dbReference>
<dbReference type="InterPro" id="IPR011989">
    <property type="entry name" value="ARM-like"/>
</dbReference>
<evidence type="ECO:0000256" key="10">
    <source>
        <dbReference type="PIRNR" id="PIRNR017127"/>
    </source>
</evidence>
<evidence type="ECO:0000256" key="1">
    <source>
        <dbReference type="ARBA" id="ARBA00004123"/>
    </source>
</evidence>
<dbReference type="EMBL" id="MU006575">
    <property type="protein sequence ID" value="KAF2746927.1"/>
    <property type="molecule type" value="Genomic_DNA"/>
</dbReference>
<dbReference type="PANTHER" id="PTHR14222:SF2">
    <property type="entry name" value="CONDENSIN COMPLEX SUBUNIT 1"/>
    <property type="match status" value="1"/>
</dbReference>
<dbReference type="InterPro" id="IPR007673">
    <property type="entry name" value="Condensin_cplx_su1"/>
</dbReference>
<dbReference type="GO" id="GO:0007076">
    <property type="term" value="P:mitotic chromosome condensation"/>
    <property type="evidence" value="ECO:0007669"/>
    <property type="project" value="InterPro"/>
</dbReference>
<evidence type="ECO:0000256" key="9">
    <source>
        <dbReference type="ARBA" id="ARBA00023306"/>
    </source>
</evidence>
<evidence type="ECO:0000256" key="11">
    <source>
        <dbReference type="SAM" id="MobiDB-lite"/>
    </source>
</evidence>
<keyword evidence="8" id="KW-0539">Nucleus</keyword>
<feature type="compositionally biased region" description="Polar residues" evidence="11">
    <location>
        <begin position="828"/>
        <end position="844"/>
    </location>
</feature>
<evidence type="ECO:0000256" key="8">
    <source>
        <dbReference type="ARBA" id="ARBA00023242"/>
    </source>
</evidence>
<evidence type="ECO:0000259" key="13">
    <source>
        <dbReference type="Pfam" id="PF12922"/>
    </source>
</evidence>
<dbReference type="Gene3D" id="1.25.10.10">
    <property type="entry name" value="Leucine-rich Repeat Variant"/>
    <property type="match status" value="2"/>
</dbReference>
<dbReference type="InterPro" id="IPR016024">
    <property type="entry name" value="ARM-type_fold"/>
</dbReference>
<feature type="region of interest" description="Disordered" evidence="11">
    <location>
        <begin position="147"/>
        <end position="167"/>
    </location>
</feature>
<dbReference type="InterPro" id="IPR032682">
    <property type="entry name" value="Cnd1_C"/>
</dbReference>
<dbReference type="SUPFAM" id="SSF48371">
    <property type="entry name" value="ARM repeat"/>
    <property type="match status" value="1"/>
</dbReference>
<evidence type="ECO:0000313" key="14">
    <source>
        <dbReference type="EMBL" id="KAF2746927.1"/>
    </source>
</evidence>
<evidence type="ECO:0000256" key="5">
    <source>
        <dbReference type="ARBA" id="ARBA00022618"/>
    </source>
</evidence>
<gene>
    <name evidence="14" type="ORF">M011DRAFT_468209</name>
</gene>
<evidence type="ECO:0000256" key="3">
    <source>
        <dbReference type="ARBA" id="ARBA00009606"/>
    </source>
</evidence>